<dbReference type="GO" id="GO:0016787">
    <property type="term" value="F:hydrolase activity"/>
    <property type="evidence" value="ECO:0007669"/>
    <property type="project" value="UniProtKB-KW"/>
</dbReference>
<comment type="caution">
    <text evidence="4">The sequence shown here is derived from an EMBL/GenBank/DDBJ whole genome shotgun (WGS) entry which is preliminary data.</text>
</comment>
<evidence type="ECO:0000259" key="3">
    <source>
        <dbReference type="Pfam" id="PF00561"/>
    </source>
</evidence>
<dbReference type="InParanoid" id="A0A152A1Z0"/>
<dbReference type="Pfam" id="PF00561">
    <property type="entry name" value="Abhydrolase_1"/>
    <property type="match status" value="1"/>
</dbReference>
<dbReference type="OMA" id="HGWMDVS"/>
<name>A0A152A1Z0_TIELA</name>
<evidence type="ECO:0000256" key="2">
    <source>
        <dbReference type="ARBA" id="ARBA00022801"/>
    </source>
</evidence>
<dbReference type="GO" id="GO:0016020">
    <property type="term" value="C:membrane"/>
    <property type="evidence" value="ECO:0007669"/>
    <property type="project" value="TreeGrafter"/>
</dbReference>
<sequence>MNIKGIELTIPVGTGVNFVAKAYGPTDSKHRVIALHGWLDNANSFDLIAPVLAEAGIRVICLDFIGHGLSVHKAQWTNLYYTDYITQVLDVAEALGWKKFTLLGHSMGAGISGLLASIMPHMVEKVICLDFIGILSKEQDQVKAMQFAIQNREKIINRKNHLYQSKQAIFDKLKTNNPFIADEAAHSLLSRSVETVIGPHGEQLYKLRHDPRLVGPSIFTMRETEVIKVLEEIKCPVLLIWGTVSAQQFAFKRDWTSTMENRMKSVKNLKVLHVDGSHHFHMETTSFCPDLLDFIFSEASLMKFNPDVNLTFPTPQPENHNQIAETANSEELEKIKTINPKL</sequence>
<dbReference type="AlphaFoldDB" id="A0A152A1Z0"/>
<dbReference type="InterPro" id="IPR000073">
    <property type="entry name" value="AB_hydrolase_1"/>
</dbReference>
<gene>
    <name evidence="4" type="ORF">DLAC_03289</name>
</gene>
<accession>A0A152A1Z0</accession>
<dbReference type="PANTHER" id="PTHR43798">
    <property type="entry name" value="MONOACYLGLYCEROL LIPASE"/>
    <property type="match status" value="1"/>
</dbReference>
<dbReference type="InterPro" id="IPR029058">
    <property type="entry name" value="AB_hydrolase_fold"/>
</dbReference>
<dbReference type="EMBL" id="LODT01000016">
    <property type="protein sequence ID" value="KYR00137.1"/>
    <property type="molecule type" value="Genomic_DNA"/>
</dbReference>
<organism evidence="4 5">
    <name type="scientific">Tieghemostelium lacteum</name>
    <name type="common">Slime mold</name>
    <name type="synonym">Dictyostelium lacteum</name>
    <dbReference type="NCBI Taxonomy" id="361077"/>
    <lineage>
        <taxon>Eukaryota</taxon>
        <taxon>Amoebozoa</taxon>
        <taxon>Evosea</taxon>
        <taxon>Eumycetozoa</taxon>
        <taxon>Dictyostelia</taxon>
        <taxon>Dictyosteliales</taxon>
        <taxon>Raperosteliaceae</taxon>
        <taxon>Tieghemostelium</taxon>
    </lineage>
</organism>
<proteinExistence type="inferred from homology"/>
<dbReference type="STRING" id="361077.A0A152A1Z0"/>
<evidence type="ECO:0000256" key="1">
    <source>
        <dbReference type="ARBA" id="ARBA00008645"/>
    </source>
</evidence>
<reference evidence="4 5" key="1">
    <citation type="submission" date="2015-12" db="EMBL/GenBank/DDBJ databases">
        <title>Dictyostelia acquired genes for synthesis and detection of signals that induce cell-type specialization by lateral gene transfer from prokaryotes.</title>
        <authorList>
            <person name="Gloeckner G."/>
            <person name="Schaap P."/>
        </authorList>
    </citation>
    <scope>NUCLEOTIDE SEQUENCE [LARGE SCALE GENOMIC DNA]</scope>
    <source>
        <strain evidence="4 5">TK</strain>
    </source>
</reference>
<dbReference type="OrthoDB" id="190201at2759"/>
<keyword evidence="5" id="KW-1185">Reference proteome</keyword>
<dbReference type="FunCoup" id="A0A152A1Z0">
    <property type="interactions" value="1"/>
</dbReference>
<feature type="domain" description="AB hydrolase-1" evidence="3">
    <location>
        <begin position="32"/>
        <end position="188"/>
    </location>
</feature>
<keyword evidence="2 4" id="KW-0378">Hydrolase</keyword>
<dbReference type="Proteomes" id="UP000076078">
    <property type="component" value="Unassembled WGS sequence"/>
</dbReference>
<dbReference type="Gene3D" id="3.40.50.1820">
    <property type="entry name" value="alpha/beta hydrolase"/>
    <property type="match status" value="1"/>
</dbReference>
<protein>
    <submittedName>
        <fullName evidence="4">Alpha/beta hydrolase fold-1 domain-containing protein</fullName>
    </submittedName>
</protein>
<dbReference type="PANTHER" id="PTHR43798:SF14">
    <property type="entry name" value="SERINE HYDROLASE-LIKE PROTEIN DDB_G0286239"/>
    <property type="match status" value="1"/>
</dbReference>
<evidence type="ECO:0000313" key="4">
    <source>
        <dbReference type="EMBL" id="KYR00137.1"/>
    </source>
</evidence>
<evidence type="ECO:0000313" key="5">
    <source>
        <dbReference type="Proteomes" id="UP000076078"/>
    </source>
</evidence>
<dbReference type="InterPro" id="IPR050266">
    <property type="entry name" value="AB_hydrolase_sf"/>
</dbReference>
<comment type="similarity">
    <text evidence="1">Belongs to the AB hydrolase superfamily.</text>
</comment>
<dbReference type="SUPFAM" id="SSF53474">
    <property type="entry name" value="alpha/beta-Hydrolases"/>
    <property type="match status" value="1"/>
</dbReference>